<proteinExistence type="predicted"/>
<gene>
    <name evidence="2" type="ORF">Lste_1839</name>
</gene>
<accession>A0A0W0ZI87</accession>
<dbReference type="Pfam" id="PF01425">
    <property type="entry name" value="Amidase"/>
    <property type="match status" value="1"/>
</dbReference>
<dbReference type="EMBL" id="LNYY01000019">
    <property type="protein sequence ID" value="KTD68681.1"/>
    <property type="molecule type" value="Genomic_DNA"/>
</dbReference>
<dbReference type="SUPFAM" id="SSF75304">
    <property type="entry name" value="Amidase signature (AS) enzymes"/>
    <property type="match status" value="1"/>
</dbReference>
<name>A0A0W0ZI87_9GAMM</name>
<evidence type="ECO:0000259" key="1">
    <source>
        <dbReference type="Pfam" id="PF01425"/>
    </source>
</evidence>
<dbReference type="PATRIC" id="fig|947033.5.peg.1951"/>
<evidence type="ECO:0000313" key="3">
    <source>
        <dbReference type="Proteomes" id="UP000054926"/>
    </source>
</evidence>
<sequence length="471" mass="50817">MNEIYYMSATETLQKIQSKNLSCVEVMQAYLDRIDKINPIINSLQQVLPAENALKQAKLADQAIAQGLPLGKLHGLPVTIKDAFFVNDFVTSCGSLGFRDFFKNQKMQEATAVSRLRNAGAIIIGMTNVPEMLICPESDNLVYGQTKNPYNFSRTCGGSSGGEGATLAAGCSSLGIGSDGGGSIRVPSHFSGVAGLKPSQYRVPNTGGGFGLDLGLLSHFVVTGPMARAVDDLLLCLSIIAGPDGYDPHTMPVPLHSSSPASLKNLRVAFYTDDGNRTPTQDIQDTVKNAAFALKDFVGIVDENRPECLSKTWPLVWEAAFLGGDGAKGHKETQQLFGNPQISSLYQQFFHLAEACNLSVTEMNSRIRAMDQFRVELLGFFQKYDIILCPVVATCAKPHGMALKEIMDLSYCMSYNLGGNPSVVVRCGTSKEGLPIGVQVIAKPWLDDVALLVAKQLESLFGGWKPSPHLT</sequence>
<dbReference type="OrthoDB" id="8872210at2"/>
<dbReference type="AlphaFoldDB" id="A0A0W0ZI87"/>
<organism evidence="2 3">
    <name type="scientific">Legionella steelei</name>
    <dbReference type="NCBI Taxonomy" id="947033"/>
    <lineage>
        <taxon>Bacteria</taxon>
        <taxon>Pseudomonadati</taxon>
        <taxon>Pseudomonadota</taxon>
        <taxon>Gammaproteobacteria</taxon>
        <taxon>Legionellales</taxon>
        <taxon>Legionellaceae</taxon>
        <taxon>Legionella</taxon>
    </lineage>
</organism>
<dbReference type="GO" id="GO:0012505">
    <property type="term" value="C:endomembrane system"/>
    <property type="evidence" value="ECO:0007669"/>
    <property type="project" value="TreeGrafter"/>
</dbReference>
<dbReference type="InterPro" id="IPR023631">
    <property type="entry name" value="Amidase_dom"/>
</dbReference>
<dbReference type="PANTHER" id="PTHR43372">
    <property type="entry name" value="FATTY-ACID AMIDE HYDROLASE"/>
    <property type="match status" value="1"/>
</dbReference>
<dbReference type="InterPro" id="IPR020556">
    <property type="entry name" value="Amidase_CS"/>
</dbReference>
<feature type="domain" description="Amidase" evidence="1">
    <location>
        <begin position="25"/>
        <end position="448"/>
    </location>
</feature>
<keyword evidence="3" id="KW-1185">Reference proteome</keyword>
<dbReference type="PANTHER" id="PTHR43372:SF4">
    <property type="entry name" value="FATTY-ACID AMIDE HYDROLASE 2"/>
    <property type="match status" value="1"/>
</dbReference>
<dbReference type="Gene3D" id="3.90.1300.10">
    <property type="entry name" value="Amidase signature (AS) domain"/>
    <property type="match status" value="1"/>
</dbReference>
<dbReference type="PROSITE" id="PS00571">
    <property type="entry name" value="AMIDASES"/>
    <property type="match status" value="1"/>
</dbReference>
<protein>
    <submittedName>
        <fullName evidence="2">Amidase</fullName>
    </submittedName>
</protein>
<evidence type="ECO:0000313" key="2">
    <source>
        <dbReference type="EMBL" id="KTD68681.1"/>
    </source>
</evidence>
<reference evidence="2 3" key="1">
    <citation type="submission" date="2015-11" db="EMBL/GenBank/DDBJ databases">
        <title>Genomic analysis of 38 Legionella species identifies large and diverse effector repertoires.</title>
        <authorList>
            <person name="Burstein D."/>
            <person name="Amaro F."/>
            <person name="Zusman T."/>
            <person name="Lifshitz Z."/>
            <person name="Cohen O."/>
            <person name="Gilbert J.A."/>
            <person name="Pupko T."/>
            <person name="Shuman H.A."/>
            <person name="Segal G."/>
        </authorList>
    </citation>
    <scope>NUCLEOTIDE SEQUENCE [LARGE SCALE GENOMIC DNA]</scope>
    <source>
        <strain evidence="2 3">IMVS3376</strain>
    </source>
</reference>
<dbReference type="STRING" id="947033.Lste_1839"/>
<dbReference type="InterPro" id="IPR052739">
    <property type="entry name" value="FAAH2"/>
</dbReference>
<dbReference type="RefSeq" id="WP_058510752.1">
    <property type="nucleotide sequence ID" value="NZ_LNYY01000019.1"/>
</dbReference>
<dbReference type="InterPro" id="IPR036928">
    <property type="entry name" value="AS_sf"/>
</dbReference>
<dbReference type="Proteomes" id="UP000054926">
    <property type="component" value="Unassembled WGS sequence"/>
</dbReference>
<comment type="caution">
    <text evidence="2">The sequence shown here is derived from an EMBL/GenBank/DDBJ whole genome shotgun (WGS) entry which is preliminary data.</text>
</comment>